<dbReference type="AlphaFoldDB" id="A0A8X7PE59"/>
<sequence length="210" mass="23259">MPLILRNWFLLVAQIFSSCHPLLHFTFSGCASLEELPSFIGNATDLKVLDLEGCSSLLELPSSVGNITTLEYLYLNGCASLVELPSSIGNITIVKELHLNQCSSLVELPSSIGKLHELSRLYLKGFSTLKTLPININMKSLDELDLTDCSLLKSFPEISTNIRVLMLNGTSIEKIPSSIRSWSRLDRLHMSNCQNLWEFPHAFAASLSCS</sequence>
<reference evidence="4 5" key="1">
    <citation type="submission" date="2020-02" db="EMBL/GenBank/DDBJ databases">
        <authorList>
            <person name="Ma Q."/>
            <person name="Huang Y."/>
            <person name="Song X."/>
            <person name="Pei D."/>
        </authorList>
    </citation>
    <scope>NUCLEOTIDE SEQUENCE [LARGE SCALE GENOMIC DNA]</scope>
    <source>
        <strain evidence="4">Sxm20200214</strain>
        <tissue evidence="4">Leaf</tissue>
    </source>
</reference>
<dbReference type="Pfam" id="PF23598">
    <property type="entry name" value="LRR_14"/>
    <property type="match status" value="1"/>
</dbReference>
<dbReference type="EMBL" id="JAAMPC010000017">
    <property type="protein sequence ID" value="KAG2249018.1"/>
    <property type="molecule type" value="Genomic_DNA"/>
</dbReference>
<accession>A0A8X7PE59</accession>
<feature type="domain" description="Disease resistance R13L4/SHOC-2-like LRR" evidence="3">
    <location>
        <begin position="46"/>
        <end position="149"/>
    </location>
</feature>
<feature type="signal peptide" evidence="2">
    <location>
        <begin position="1"/>
        <end position="19"/>
    </location>
</feature>
<gene>
    <name evidence="4" type="ORF">Bca52824_088646</name>
</gene>
<evidence type="ECO:0000256" key="1">
    <source>
        <dbReference type="ARBA" id="ARBA00022737"/>
    </source>
</evidence>
<protein>
    <recommendedName>
        <fullName evidence="3">Disease resistance R13L4/SHOC-2-like LRR domain-containing protein</fullName>
    </recommendedName>
</protein>
<dbReference type="SUPFAM" id="SSF52047">
    <property type="entry name" value="RNI-like"/>
    <property type="match status" value="1"/>
</dbReference>
<organism evidence="4 5">
    <name type="scientific">Brassica carinata</name>
    <name type="common">Ethiopian mustard</name>
    <name type="synonym">Abyssinian cabbage</name>
    <dbReference type="NCBI Taxonomy" id="52824"/>
    <lineage>
        <taxon>Eukaryota</taxon>
        <taxon>Viridiplantae</taxon>
        <taxon>Streptophyta</taxon>
        <taxon>Embryophyta</taxon>
        <taxon>Tracheophyta</taxon>
        <taxon>Spermatophyta</taxon>
        <taxon>Magnoliopsida</taxon>
        <taxon>eudicotyledons</taxon>
        <taxon>Gunneridae</taxon>
        <taxon>Pentapetalae</taxon>
        <taxon>rosids</taxon>
        <taxon>malvids</taxon>
        <taxon>Brassicales</taxon>
        <taxon>Brassicaceae</taxon>
        <taxon>Brassiceae</taxon>
        <taxon>Brassica</taxon>
    </lineage>
</organism>
<dbReference type="InterPro" id="IPR032675">
    <property type="entry name" value="LRR_dom_sf"/>
</dbReference>
<dbReference type="PROSITE" id="PS51257">
    <property type="entry name" value="PROKAR_LIPOPROTEIN"/>
    <property type="match status" value="1"/>
</dbReference>
<evidence type="ECO:0000256" key="2">
    <source>
        <dbReference type="SAM" id="SignalP"/>
    </source>
</evidence>
<name>A0A8X7PE59_BRACI</name>
<proteinExistence type="predicted"/>
<dbReference type="InterPro" id="IPR055414">
    <property type="entry name" value="LRR_R13L4/SHOC2-like"/>
</dbReference>
<dbReference type="Gene3D" id="3.80.10.10">
    <property type="entry name" value="Ribonuclease Inhibitor"/>
    <property type="match status" value="2"/>
</dbReference>
<evidence type="ECO:0000313" key="5">
    <source>
        <dbReference type="Proteomes" id="UP000886595"/>
    </source>
</evidence>
<feature type="chain" id="PRO_5036467496" description="Disease resistance R13L4/SHOC-2-like LRR domain-containing protein" evidence="2">
    <location>
        <begin position="20"/>
        <end position="210"/>
    </location>
</feature>
<evidence type="ECO:0000259" key="3">
    <source>
        <dbReference type="Pfam" id="PF23598"/>
    </source>
</evidence>
<evidence type="ECO:0000313" key="4">
    <source>
        <dbReference type="EMBL" id="KAG2249018.1"/>
    </source>
</evidence>
<dbReference type="Proteomes" id="UP000886595">
    <property type="component" value="Unassembled WGS sequence"/>
</dbReference>
<dbReference type="PANTHER" id="PTHR45752">
    <property type="entry name" value="LEUCINE-RICH REPEAT-CONTAINING"/>
    <property type="match status" value="1"/>
</dbReference>
<dbReference type="InterPro" id="IPR050715">
    <property type="entry name" value="LRR-SigEffector_domain"/>
</dbReference>
<keyword evidence="1" id="KW-0677">Repeat</keyword>
<dbReference type="PANTHER" id="PTHR45752:SF194">
    <property type="entry name" value="NB-ARC DOMAIN-CONTAINING PROTEIN"/>
    <property type="match status" value="1"/>
</dbReference>
<comment type="caution">
    <text evidence="4">The sequence shown here is derived from an EMBL/GenBank/DDBJ whole genome shotgun (WGS) entry which is preliminary data.</text>
</comment>
<keyword evidence="2" id="KW-0732">Signal</keyword>
<keyword evidence="5" id="KW-1185">Reference proteome</keyword>
<dbReference type="OrthoDB" id="1112901at2759"/>